<dbReference type="Gene3D" id="3.30.470.20">
    <property type="entry name" value="ATP-grasp fold, B domain"/>
    <property type="match status" value="1"/>
</dbReference>
<name>A0A3B1C871_9ZZZZ</name>
<dbReference type="PROSITE" id="PS50975">
    <property type="entry name" value="ATP_GRASP"/>
    <property type="match status" value="1"/>
</dbReference>
<dbReference type="Gene3D" id="3.30.1490.20">
    <property type="entry name" value="ATP-grasp fold, A domain"/>
    <property type="match status" value="1"/>
</dbReference>
<dbReference type="InterPro" id="IPR011761">
    <property type="entry name" value="ATP-grasp"/>
</dbReference>
<proteinExistence type="predicted"/>
<accession>A0A3B1C871</accession>
<sequence length="340" mass="38409">MDNEINILITAASRRVAMIRGFSRAISELRLRGSVQVADTDKMSPGLRFCDKSHIVPLSGAREYIPTILDICKKEKIRLLIPTIDEELTLFGGYKKDFEAIGATVLVSDRNVGEICNDKYLTERFFRENAFPFAKTFLPKQIDYGSIKYPLFIKPRFGRGSVGVYPVRNETELRFFVDYIKTPVIQRYLYGKEYTVDVLAGLDGRILAVTPRERIVIRSGVCDRGKTYRNEELISISKTICEKLGVIGPVNLQCKIDKGIITFFEINPRFSGAIQLTVAAGSDFFTMIVQEALGMNPEPVIGQFKDGLIMMSYEESVFEENGSNGRSEAKLLNRHTVKRN</sequence>
<dbReference type="InterPro" id="IPR013815">
    <property type="entry name" value="ATP_grasp_subdomain_1"/>
</dbReference>
<dbReference type="SUPFAM" id="SSF56059">
    <property type="entry name" value="Glutathione synthetase ATP-binding domain-like"/>
    <property type="match status" value="1"/>
</dbReference>
<dbReference type="AlphaFoldDB" id="A0A3B1C871"/>
<feature type="domain" description="ATP-grasp" evidence="1">
    <location>
        <begin position="123"/>
        <end position="293"/>
    </location>
</feature>
<reference evidence="2" key="1">
    <citation type="submission" date="2018-06" db="EMBL/GenBank/DDBJ databases">
        <authorList>
            <person name="Zhirakovskaya E."/>
        </authorList>
    </citation>
    <scope>NUCLEOTIDE SEQUENCE</scope>
</reference>
<dbReference type="EMBL" id="UOGA01000270">
    <property type="protein sequence ID" value="VAX24342.1"/>
    <property type="molecule type" value="Genomic_DNA"/>
</dbReference>
<dbReference type="GO" id="GO:0005524">
    <property type="term" value="F:ATP binding"/>
    <property type="evidence" value="ECO:0007669"/>
    <property type="project" value="InterPro"/>
</dbReference>
<gene>
    <name evidence="2" type="ORF">MNBD_NITROSPINAE04-1059</name>
</gene>
<evidence type="ECO:0000259" key="1">
    <source>
        <dbReference type="PROSITE" id="PS50975"/>
    </source>
</evidence>
<dbReference type="Pfam" id="PF21360">
    <property type="entry name" value="PylC-like_N"/>
    <property type="match status" value="1"/>
</dbReference>
<dbReference type="Pfam" id="PF15632">
    <property type="entry name" value="ATPgrasp_Ter"/>
    <property type="match status" value="1"/>
</dbReference>
<dbReference type="GO" id="GO:0046872">
    <property type="term" value="F:metal ion binding"/>
    <property type="evidence" value="ECO:0007669"/>
    <property type="project" value="InterPro"/>
</dbReference>
<dbReference type="InterPro" id="IPR048764">
    <property type="entry name" value="PylC_N"/>
</dbReference>
<protein>
    <recommendedName>
        <fullName evidence="1">ATP-grasp domain-containing protein</fullName>
    </recommendedName>
</protein>
<evidence type="ECO:0000313" key="2">
    <source>
        <dbReference type="EMBL" id="VAX24342.1"/>
    </source>
</evidence>
<dbReference type="Gene3D" id="3.40.50.20">
    <property type="match status" value="1"/>
</dbReference>
<organism evidence="2">
    <name type="scientific">hydrothermal vent metagenome</name>
    <dbReference type="NCBI Taxonomy" id="652676"/>
    <lineage>
        <taxon>unclassified sequences</taxon>
        <taxon>metagenomes</taxon>
        <taxon>ecological metagenomes</taxon>
    </lineage>
</organism>